<accession>A0AAV9J3Y0</accession>
<dbReference type="PANTHER" id="PTHR37540:SF5">
    <property type="entry name" value="TRANSCRIPTION FACTOR DOMAIN-CONTAINING PROTEIN"/>
    <property type="match status" value="1"/>
</dbReference>
<dbReference type="InterPro" id="IPR021858">
    <property type="entry name" value="Fun_TF"/>
</dbReference>
<evidence type="ECO:0000313" key="2">
    <source>
        <dbReference type="EMBL" id="KAK4539265.1"/>
    </source>
</evidence>
<name>A0AAV9J3Y0_9PEZI</name>
<protein>
    <submittedName>
        <fullName evidence="2">Uncharacterized protein</fullName>
    </submittedName>
</protein>
<dbReference type="AlphaFoldDB" id="A0AAV9J3Y0"/>
<reference evidence="2 3" key="1">
    <citation type="submission" date="2021-11" db="EMBL/GenBank/DDBJ databases">
        <title>Black yeast isolated from Biological Soil Crust.</title>
        <authorList>
            <person name="Kurbessoian T."/>
        </authorList>
    </citation>
    <scope>NUCLEOTIDE SEQUENCE [LARGE SCALE GENOMIC DNA]</scope>
    <source>
        <strain evidence="2 3">CCFEE 5522</strain>
    </source>
</reference>
<sequence length="584" mass="64563">MGQSLSAASAEKAGNRDVWPPINFDVHEEFNEELQFISLHEPPRAGPTLTPPSTGSHVLETTEDAAEHDQPLDPHPLARPKDLSVQSYILGDGIIDPFLATPIPLDHVGKELVANIFHAPNQRAHRDDWFAVGLGDQATFHQVLANSALYLYGLHHQGRGRGGKGRESKLAIMYHQLAVSSVRKRLAGLVRSDGQGGRRGGENEEGERQRTIEALIRCVSGMICMADIVASAERWHMHRQGLVQLIRLRKGGLHTLDAHLRPSVSWVELRGAYMHELPPHFPLPDTWLESFRADRRRALGREAYRAGNMAYTTQIRLAWSTHFPRQPVDPPWLPILEDLVLLSPLADADFAASPPGSGLEDLRELPVWTNVLIHRLLSLQTHPPAARSSPAIHNPSNSNPTTQHIAHALSEASRLAMLLFLAPLWRAYGVRPTPTQTLLPKLHDLLHPNPQLWRVARSHPALGKLLRWILCVAALEAIGLAADEWRDDDDDDDGDGDGVDVNADADAVEKECAMRDWFAQTLFGVAALTGTALRDAGDVEGVMKATLWVREIFDGRIRALGRRLAKETTRVANGQLICADFPEG</sequence>
<organism evidence="2 3">
    <name type="scientific">Oleoguttula mirabilis</name>
    <dbReference type="NCBI Taxonomy" id="1507867"/>
    <lineage>
        <taxon>Eukaryota</taxon>
        <taxon>Fungi</taxon>
        <taxon>Dikarya</taxon>
        <taxon>Ascomycota</taxon>
        <taxon>Pezizomycotina</taxon>
        <taxon>Dothideomycetes</taxon>
        <taxon>Dothideomycetidae</taxon>
        <taxon>Mycosphaerellales</taxon>
        <taxon>Teratosphaeriaceae</taxon>
        <taxon>Oleoguttula</taxon>
    </lineage>
</organism>
<dbReference type="EMBL" id="JAVFHQ010000105">
    <property type="protein sequence ID" value="KAK4539265.1"/>
    <property type="molecule type" value="Genomic_DNA"/>
</dbReference>
<proteinExistence type="predicted"/>
<evidence type="ECO:0000313" key="3">
    <source>
        <dbReference type="Proteomes" id="UP001324427"/>
    </source>
</evidence>
<dbReference type="Pfam" id="PF11951">
    <property type="entry name" value="Fungal_trans_2"/>
    <property type="match status" value="1"/>
</dbReference>
<feature type="region of interest" description="Disordered" evidence="1">
    <location>
        <begin position="1"/>
        <end position="21"/>
    </location>
</feature>
<keyword evidence="3" id="KW-1185">Reference proteome</keyword>
<comment type="caution">
    <text evidence="2">The sequence shown here is derived from an EMBL/GenBank/DDBJ whole genome shotgun (WGS) entry which is preliminary data.</text>
</comment>
<dbReference type="Proteomes" id="UP001324427">
    <property type="component" value="Unassembled WGS sequence"/>
</dbReference>
<feature type="region of interest" description="Disordered" evidence="1">
    <location>
        <begin position="41"/>
        <end position="78"/>
    </location>
</feature>
<evidence type="ECO:0000256" key="1">
    <source>
        <dbReference type="SAM" id="MobiDB-lite"/>
    </source>
</evidence>
<dbReference type="PANTHER" id="PTHR37540">
    <property type="entry name" value="TRANSCRIPTION FACTOR (ACR-2), PUTATIVE-RELATED-RELATED"/>
    <property type="match status" value="1"/>
</dbReference>
<gene>
    <name evidence="2" type="ORF">LTR36_000843</name>
</gene>